<dbReference type="SMART" id="SM01332">
    <property type="entry name" value="Cyclin_C"/>
    <property type="match status" value="1"/>
</dbReference>
<dbReference type="FunFam" id="1.10.472.10:FF:000001">
    <property type="entry name" value="G2/mitotic-specific cyclin"/>
    <property type="match status" value="1"/>
</dbReference>
<feature type="domain" description="Cyclin C-terminal" evidence="8">
    <location>
        <begin position="300"/>
        <end position="417"/>
    </location>
</feature>
<dbReference type="CDD" id="cd20504">
    <property type="entry name" value="CYCLIN_CCNA_rpt1"/>
    <property type="match status" value="1"/>
</dbReference>
<dbReference type="GO" id="GO:0051301">
    <property type="term" value="P:cell division"/>
    <property type="evidence" value="ECO:0007669"/>
    <property type="project" value="UniProtKB-KW"/>
</dbReference>
<dbReference type="SMART" id="SM00385">
    <property type="entry name" value="CYCLIN"/>
    <property type="match status" value="2"/>
</dbReference>
<dbReference type="InterPro" id="IPR036915">
    <property type="entry name" value="Cyclin-like_sf"/>
</dbReference>
<keyword evidence="5" id="KW-0131">Cell cycle</keyword>
<dbReference type="Gene3D" id="1.10.472.10">
    <property type="entry name" value="Cyclin-like"/>
    <property type="match status" value="2"/>
</dbReference>
<gene>
    <name evidence="9" type="ORF">ACJMK2_032675</name>
    <name evidence="10" type="ORF">ACJMK2_032680</name>
</gene>
<keyword evidence="2" id="KW-0132">Cell division</keyword>
<evidence type="ECO:0000256" key="2">
    <source>
        <dbReference type="ARBA" id="ARBA00022618"/>
    </source>
</evidence>
<feature type="domain" description="Cyclin-like" evidence="7">
    <location>
        <begin position="303"/>
        <end position="386"/>
    </location>
</feature>
<dbReference type="InterPro" id="IPR004367">
    <property type="entry name" value="Cyclin_C-dom"/>
</dbReference>
<accession>A0ABD3X4P0</accession>
<dbReference type="EMBL" id="JBJQND010000004">
    <property type="protein sequence ID" value="KAL3880438.1"/>
    <property type="molecule type" value="Genomic_DNA"/>
</dbReference>
<evidence type="ECO:0000256" key="4">
    <source>
        <dbReference type="ARBA" id="ARBA00023127"/>
    </source>
</evidence>
<evidence type="ECO:0000256" key="1">
    <source>
        <dbReference type="ARBA" id="ARBA00006955"/>
    </source>
</evidence>
<dbReference type="PIRSF" id="PIRSF001771">
    <property type="entry name" value="Cyclin_A_B_D_E"/>
    <property type="match status" value="1"/>
</dbReference>
<reference evidence="10 11" key="1">
    <citation type="submission" date="2024-11" db="EMBL/GenBank/DDBJ databases">
        <title>Chromosome-level genome assembly of the freshwater bivalve Anodonta woodiana.</title>
        <authorList>
            <person name="Chen X."/>
        </authorList>
    </citation>
    <scope>NUCLEOTIDE SEQUENCE [LARGE SCALE GENOMIC DNA]</scope>
    <source>
        <strain evidence="10">MN2024</strain>
        <tissue evidence="10">Gills</tissue>
    </source>
</reference>
<protein>
    <recommendedName>
        <fullName evidence="12">Cyclin A</fullName>
    </recommendedName>
</protein>
<dbReference type="InterPro" id="IPR039361">
    <property type="entry name" value="Cyclin"/>
</dbReference>
<dbReference type="Pfam" id="PF02984">
    <property type="entry name" value="Cyclin_C"/>
    <property type="match status" value="1"/>
</dbReference>
<sequence length="427" mass="48653">MSNSVITDHESENQGPRRVKNARATFQGATKRTVLGTITNQVRIQPFRAAKGNELAGQQDENAFTRQKTHGLLEDKQSFTIFVDEPSVHELKPAARVPISTLKDVATLKPALALPSRVPLSSVLTESPETSIECQESIETESPMVLDTSLEIEKKPRDREAIILTVPEYAEDIYAYLRTAELRNRPKPGYMKKQQDITSSMKNILIDWLVEVAEEYKLHRETLFLAVNYIDRFLSQMSVLRGKLQLVGAASMFLAAKYEEIYPPDVGEFAYITDDTYTKKQVLRMEHLILKVLSFDVAVPTVNWFCEDFLKRCDADDVLKSLTFFLSELTLMDTDTFLKYIPSVIAASSLCLARYSLGMEPWPESLVRTFGYEVVHFVECLQDLHNTYRQAESSPQQAVMEKYKSSKHNEVSNYQKYPPPLNLPLFN</sequence>
<dbReference type="InterPro" id="IPR046965">
    <property type="entry name" value="Cyclin_A/B-like"/>
</dbReference>
<dbReference type="Pfam" id="PF16500">
    <property type="entry name" value="Cyclin_N2"/>
    <property type="match status" value="1"/>
</dbReference>
<comment type="similarity">
    <text evidence="1">Belongs to the cyclin family. Cyclin AB subfamily.</text>
</comment>
<dbReference type="CDD" id="cd20505">
    <property type="entry name" value="CYCLIN_CCNA_rpt2"/>
    <property type="match status" value="1"/>
</dbReference>
<dbReference type="AlphaFoldDB" id="A0ABD3X4P0"/>
<evidence type="ECO:0000259" key="7">
    <source>
        <dbReference type="SMART" id="SM00385"/>
    </source>
</evidence>
<keyword evidence="4 6" id="KW-0195">Cyclin</keyword>
<dbReference type="Proteomes" id="UP001634394">
    <property type="component" value="Unassembled WGS sequence"/>
</dbReference>
<comment type="caution">
    <text evidence="10">The sequence shown here is derived from an EMBL/GenBank/DDBJ whole genome shotgun (WGS) entry which is preliminary data.</text>
</comment>
<proteinExistence type="inferred from homology"/>
<keyword evidence="3" id="KW-0498">Mitosis</keyword>
<evidence type="ECO:0000256" key="6">
    <source>
        <dbReference type="RuleBase" id="RU000383"/>
    </source>
</evidence>
<dbReference type="Pfam" id="PF00134">
    <property type="entry name" value="Cyclin_N"/>
    <property type="match status" value="1"/>
</dbReference>
<evidence type="ECO:0000313" key="10">
    <source>
        <dbReference type="EMBL" id="KAL3880443.1"/>
    </source>
</evidence>
<keyword evidence="11" id="KW-1185">Reference proteome</keyword>
<dbReference type="InterPro" id="IPR032447">
    <property type="entry name" value="Cyclin-A_N"/>
</dbReference>
<evidence type="ECO:0008006" key="12">
    <source>
        <dbReference type="Google" id="ProtNLM"/>
    </source>
</evidence>
<evidence type="ECO:0000313" key="9">
    <source>
        <dbReference type="EMBL" id="KAL3880438.1"/>
    </source>
</evidence>
<evidence type="ECO:0000259" key="8">
    <source>
        <dbReference type="SMART" id="SM01332"/>
    </source>
</evidence>
<dbReference type="SUPFAM" id="SSF47954">
    <property type="entry name" value="Cyclin-like"/>
    <property type="match status" value="2"/>
</dbReference>
<evidence type="ECO:0000313" key="11">
    <source>
        <dbReference type="Proteomes" id="UP001634394"/>
    </source>
</evidence>
<feature type="domain" description="Cyclin-like" evidence="7">
    <location>
        <begin position="207"/>
        <end position="291"/>
    </location>
</feature>
<evidence type="ECO:0000256" key="5">
    <source>
        <dbReference type="ARBA" id="ARBA00023306"/>
    </source>
</evidence>
<organism evidence="10 11">
    <name type="scientific">Sinanodonta woodiana</name>
    <name type="common">Chinese pond mussel</name>
    <name type="synonym">Anodonta woodiana</name>
    <dbReference type="NCBI Taxonomy" id="1069815"/>
    <lineage>
        <taxon>Eukaryota</taxon>
        <taxon>Metazoa</taxon>
        <taxon>Spiralia</taxon>
        <taxon>Lophotrochozoa</taxon>
        <taxon>Mollusca</taxon>
        <taxon>Bivalvia</taxon>
        <taxon>Autobranchia</taxon>
        <taxon>Heteroconchia</taxon>
        <taxon>Palaeoheterodonta</taxon>
        <taxon>Unionida</taxon>
        <taxon>Unionoidea</taxon>
        <taxon>Unionidae</taxon>
        <taxon>Unioninae</taxon>
        <taxon>Sinanodonta</taxon>
    </lineage>
</organism>
<dbReference type="PANTHER" id="PTHR10177">
    <property type="entry name" value="CYCLINS"/>
    <property type="match status" value="1"/>
</dbReference>
<dbReference type="InterPro" id="IPR013763">
    <property type="entry name" value="Cyclin-like_dom"/>
</dbReference>
<name>A0ABD3X4P0_SINWO</name>
<evidence type="ECO:0000256" key="3">
    <source>
        <dbReference type="ARBA" id="ARBA00022776"/>
    </source>
</evidence>
<dbReference type="InterPro" id="IPR006671">
    <property type="entry name" value="Cyclin_N"/>
</dbReference>
<dbReference type="EMBL" id="JBJQND010000004">
    <property type="protein sequence ID" value="KAL3880443.1"/>
    <property type="molecule type" value="Genomic_DNA"/>
</dbReference>